<gene>
    <name evidence="1" type="ORF">IAD26_08635</name>
</gene>
<dbReference type="EMBL" id="DVOD01000061">
    <property type="protein sequence ID" value="HIU93181.1"/>
    <property type="molecule type" value="Genomic_DNA"/>
</dbReference>
<protein>
    <submittedName>
        <fullName evidence="1">Uncharacterized protein</fullName>
    </submittedName>
</protein>
<evidence type="ECO:0000313" key="1">
    <source>
        <dbReference type="EMBL" id="HIU93181.1"/>
    </source>
</evidence>
<evidence type="ECO:0000313" key="2">
    <source>
        <dbReference type="Proteomes" id="UP000886748"/>
    </source>
</evidence>
<dbReference type="AlphaFoldDB" id="A0A9D1N1Y4"/>
<sequence>MNKWNVAAKIAGGVVAGAVLYNAHDVGKKTSAEHVKEAAANRLTGIYMRSRRMEDLSETTSKLKDKYFRDNADWNFPDKINAVKGYFSGAFSQLASDIIPAGLATGALLCKKFSKFFSLALLAYGIKYLFCDIIDIGRPNHLKGE</sequence>
<comment type="caution">
    <text evidence="1">The sequence shown here is derived from an EMBL/GenBank/DDBJ whole genome shotgun (WGS) entry which is preliminary data.</text>
</comment>
<reference evidence="1" key="2">
    <citation type="journal article" date="2021" name="PeerJ">
        <title>Extensive microbial diversity within the chicken gut microbiome revealed by metagenomics and culture.</title>
        <authorList>
            <person name="Gilroy R."/>
            <person name="Ravi A."/>
            <person name="Getino M."/>
            <person name="Pursley I."/>
            <person name="Horton D.L."/>
            <person name="Alikhan N.F."/>
            <person name="Baker D."/>
            <person name="Gharbi K."/>
            <person name="Hall N."/>
            <person name="Watson M."/>
            <person name="Adriaenssens E.M."/>
            <person name="Foster-Nyarko E."/>
            <person name="Jarju S."/>
            <person name="Secka A."/>
            <person name="Antonio M."/>
            <person name="Oren A."/>
            <person name="Chaudhuri R.R."/>
            <person name="La Ragione R."/>
            <person name="Hildebrand F."/>
            <person name="Pallen M.J."/>
        </authorList>
    </citation>
    <scope>NUCLEOTIDE SEQUENCE</scope>
    <source>
        <strain evidence="1">CHK154-7741</strain>
    </source>
</reference>
<accession>A0A9D1N1Y4</accession>
<dbReference type="Proteomes" id="UP000886748">
    <property type="component" value="Unassembled WGS sequence"/>
</dbReference>
<name>A0A9D1N1Y4_9CLOT</name>
<reference evidence="1" key="1">
    <citation type="submission" date="2020-10" db="EMBL/GenBank/DDBJ databases">
        <authorList>
            <person name="Gilroy R."/>
        </authorList>
    </citation>
    <scope>NUCLEOTIDE SEQUENCE</scope>
    <source>
        <strain evidence="1">CHK154-7741</strain>
    </source>
</reference>
<organism evidence="1 2">
    <name type="scientific">Candidatus Limenecus avicola</name>
    <dbReference type="NCBI Taxonomy" id="2840847"/>
    <lineage>
        <taxon>Bacteria</taxon>
        <taxon>Bacillati</taxon>
        <taxon>Bacillota</taxon>
        <taxon>Clostridia</taxon>
        <taxon>Eubacteriales</taxon>
        <taxon>Clostridiaceae</taxon>
        <taxon>Clostridiaceae incertae sedis</taxon>
        <taxon>Candidatus Limenecus</taxon>
    </lineage>
</organism>
<proteinExistence type="predicted"/>